<dbReference type="RefSeq" id="WP_255837539.1">
    <property type="nucleotide sequence ID" value="NZ_CP073346.1"/>
</dbReference>
<evidence type="ECO:0000256" key="2">
    <source>
        <dbReference type="ARBA" id="ARBA00022803"/>
    </source>
</evidence>
<dbReference type="SMART" id="SM00028">
    <property type="entry name" value="TPR"/>
    <property type="match status" value="3"/>
</dbReference>
<keyword evidence="2" id="KW-0802">TPR repeat</keyword>
<protein>
    <submittedName>
        <fullName evidence="3">Tetratricopeptide repeat protein</fullName>
    </submittedName>
</protein>
<dbReference type="PANTHER" id="PTHR44858">
    <property type="entry name" value="TETRATRICOPEPTIDE REPEAT PROTEIN 6"/>
    <property type="match status" value="1"/>
</dbReference>
<dbReference type="SUPFAM" id="SSF48452">
    <property type="entry name" value="TPR-like"/>
    <property type="match status" value="1"/>
</dbReference>
<dbReference type="SUPFAM" id="SSF53756">
    <property type="entry name" value="UDP-Glycosyltransferase/glycogen phosphorylase"/>
    <property type="match status" value="2"/>
</dbReference>
<dbReference type="CDD" id="cd03801">
    <property type="entry name" value="GT4_PimA-like"/>
    <property type="match status" value="1"/>
</dbReference>
<dbReference type="Proteomes" id="UP001059672">
    <property type="component" value="Chromosome"/>
</dbReference>
<dbReference type="PANTHER" id="PTHR44858:SF1">
    <property type="entry name" value="UDP-N-ACETYLGLUCOSAMINE--PEPTIDE N-ACETYLGLUCOSAMINYLTRANSFERASE SPINDLY-RELATED"/>
    <property type="match status" value="1"/>
</dbReference>
<name>A0ABY5H3U3_9PSED</name>
<dbReference type="InterPro" id="IPR019734">
    <property type="entry name" value="TPR_rpt"/>
</dbReference>
<evidence type="ECO:0000313" key="3">
    <source>
        <dbReference type="EMBL" id="UTW06973.1"/>
    </source>
</evidence>
<dbReference type="EMBL" id="CP073346">
    <property type="protein sequence ID" value="UTW06973.1"/>
    <property type="molecule type" value="Genomic_DNA"/>
</dbReference>
<dbReference type="Pfam" id="PF13432">
    <property type="entry name" value="TPR_16"/>
    <property type="match status" value="2"/>
</dbReference>
<dbReference type="Gene3D" id="3.40.50.2000">
    <property type="entry name" value="Glycogen Phosphorylase B"/>
    <property type="match status" value="2"/>
</dbReference>
<dbReference type="Pfam" id="PF13692">
    <property type="entry name" value="Glyco_trans_1_4"/>
    <property type="match status" value="1"/>
</dbReference>
<organism evidence="3 4">
    <name type="scientific">Pseudomonas benzenivorans</name>
    <dbReference type="NCBI Taxonomy" id="556533"/>
    <lineage>
        <taxon>Bacteria</taxon>
        <taxon>Pseudomonadati</taxon>
        <taxon>Pseudomonadota</taxon>
        <taxon>Gammaproteobacteria</taxon>
        <taxon>Pseudomonadales</taxon>
        <taxon>Pseudomonadaceae</taxon>
        <taxon>Pseudomonas</taxon>
    </lineage>
</organism>
<evidence type="ECO:0000256" key="1">
    <source>
        <dbReference type="ARBA" id="ARBA00022737"/>
    </source>
</evidence>
<proteinExistence type="predicted"/>
<dbReference type="Gene3D" id="1.25.40.10">
    <property type="entry name" value="Tetratricopeptide repeat domain"/>
    <property type="match status" value="1"/>
</dbReference>
<dbReference type="InterPro" id="IPR050498">
    <property type="entry name" value="Ycf3"/>
</dbReference>
<keyword evidence="4" id="KW-1185">Reference proteome</keyword>
<sequence>MSRESLERAGDWPLIITNSSWATQVLRGRGLNNLHCCPPGVDLERFYPAPRTGLFRDRFVVFSGGQLEYRQGQDILLGAFRIFHQRHPEALLVCGWSRMAAHGSDDLLRSPYLDGVPERVNGIVQLTPWLLRNGIAAQALLDLSLVADSQLPDILRESDLAVFPSRCEGGAQWPALQAMACGVPTVVAANTGYLDLLGEHVYMLQSQGELRGQSGAGGQDDWGESSMDELLELMERAYVRRTEAMAKGQAGAQFMANRGCDSHARQLLTAIDRVVGGAALASTEVQDDYSWGLCLHRAGRLGEAERAYDEVLRRQPEHIGARADRGNARRDLGDAQGAEADFRTLLAAHPGNPRVLHSLGNLLRRDGRVDEAANCLQQALRGMQSAALHWDLAFTLLLQGRYREAWPHFEHRHEALGLRSAAPEKPRWDGQPLLDSTLLVLDEQGLGDTLQFLRFVSHIPKGPGGRVIFAGKPATLAVARRILPAVDVYAWDQPLPRSQVWIPLMSLPMRLGMQRPQDIPAPCSEPLVDPAHVAHWRALVRGSDVQPVVALCWRGNPEFSGDSLRSPGLAALRPILEVEGVRFVSLQVGPGRSELGELGLAEQICDVGAAIEAAGAQVLDTLAVLQSCDFVISSCTSVLHMAGLLGRPGRALLCHRPDWRWMLTRMDTPWYPSLRLIRQDRTGDWSAVAWEAATQLRAWRDGQEIRLDDVAHRP</sequence>
<keyword evidence="1" id="KW-0677">Repeat</keyword>
<evidence type="ECO:0000313" key="4">
    <source>
        <dbReference type="Proteomes" id="UP001059672"/>
    </source>
</evidence>
<dbReference type="InterPro" id="IPR011990">
    <property type="entry name" value="TPR-like_helical_dom_sf"/>
</dbReference>
<accession>A0ABY5H3U3</accession>
<reference evidence="3" key="1">
    <citation type="submission" date="2021-04" db="EMBL/GenBank/DDBJ databases">
        <title>Oceanospirillales bacteria with DddD are important DMSP degraders in coastal seawater.</title>
        <authorList>
            <person name="Liu J."/>
        </authorList>
    </citation>
    <scope>NUCLEOTIDE SEQUENCE</scope>
    <source>
        <strain evidence="3">D13-4</strain>
    </source>
</reference>
<gene>
    <name evidence="3" type="ORF">KDW96_17670</name>
</gene>